<dbReference type="KEGG" id="ccro:CMC5_011160"/>
<evidence type="ECO:0000256" key="1">
    <source>
        <dbReference type="ARBA" id="ARBA00004651"/>
    </source>
</evidence>
<dbReference type="Pfam" id="PF00528">
    <property type="entry name" value="BPD_transp_1"/>
    <property type="match status" value="1"/>
</dbReference>
<feature type="transmembrane region" description="Helical" evidence="7">
    <location>
        <begin position="259"/>
        <end position="281"/>
    </location>
</feature>
<dbReference type="AlphaFoldDB" id="A0A0K1E800"/>
<dbReference type="STRING" id="52.CMC5_011160"/>
<accession>A0A0K1E800</accession>
<evidence type="ECO:0000256" key="4">
    <source>
        <dbReference type="ARBA" id="ARBA00022692"/>
    </source>
</evidence>
<evidence type="ECO:0000313" key="9">
    <source>
        <dbReference type="EMBL" id="AKT36990.1"/>
    </source>
</evidence>
<dbReference type="RefSeq" id="WP_050429423.1">
    <property type="nucleotide sequence ID" value="NZ_CP012159.1"/>
</dbReference>
<sequence length="293" mass="31940">MRPRHPWVPYLLLLPTAVFLGVFFLLPLGMAAKDSLYTWDLLTPPVWVGFENYRALVASGELWGTFSRTLGYSAVVVSLSGALGLGLAVALDRPGRVYAFVRGAVFSAYVVSWVAVALLWMLILDPDGLLSAGLRAVGLEGRAWLGDPATALWALAGVSVWKITGYAMVIFLAGLQDIPRGLYEAAALDGAGPWRRFRYVTWPLLRPSAAFVGTTSLILSFQAFDVVRVMTQGGPVRSTTIFVYAIYEHIFMNLRVGRASALCIVFFVLLLGLTGIQLRVMRGASPQAGRRAR</sequence>
<reference evidence="9 10" key="1">
    <citation type="submission" date="2015-07" db="EMBL/GenBank/DDBJ databases">
        <title>Genome analysis of myxobacterium Chondromyces crocatus Cm c5 reveals a high potential for natural compound synthesis and the genetic basis for the loss of fruiting body formation.</title>
        <authorList>
            <person name="Zaburannyi N."/>
            <person name="Bunk B."/>
            <person name="Maier J."/>
            <person name="Overmann J."/>
            <person name="Mueller R."/>
        </authorList>
    </citation>
    <scope>NUCLEOTIDE SEQUENCE [LARGE SCALE GENOMIC DNA]</scope>
    <source>
        <strain evidence="9 10">Cm c5</strain>
    </source>
</reference>
<name>A0A0K1E800_CHOCO</name>
<dbReference type="GO" id="GO:0055085">
    <property type="term" value="P:transmembrane transport"/>
    <property type="evidence" value="ECO:0007669"/>
    <property type="project" value="InterPro"/>
</dbReference>
<evidence type="ECO:0000259" key="8">
    <source>
        <dbReference type="PROSITE" id="PS50928"/>
    </source>
</evidence>
<dbReference type="CDD" id="cd06261">
    <property type="entry name" value="TM_PBP2"/>
    <property type="match status" value="1"/>
</dbReference>
<comment type="similarity">
    <text evidence="7">Belongs to the binding-protein-dependent transport system permease family.</text>
</comment>
<gene>
    <name evidence="9" type="ORF">CMC5_011160</name>
</gene>
<evidence type="ECO:0000256" key="6">
    <source>
        <dbReference type="ARBA" id="ARBA00023136"/>
    </source>
</evidence>
<evidence type="ECO:0000256" key="3">
    <source>
        <dbReference type="ARBA" id="ARBA00022475"/>
    </source>
</evidence>
<dbReference type="Gene3D" id="1.10.3720.10">
    <property type="entry name" value="MetI-like"/>
    <property type="match status" value="1"/>
</dbReference>
<dbReference type="InterPro" id="IPR051393">
    <property type="entry name" value="ABC_transporter_permease"/>
</dbReference>
<keyword evidence="6 7" id="KW-0472">Membrane</keyword>
<dbReference type="PANTHER" id="PTHR30193">
    <property type="entry name" value="ABC TRANSPORTER PERMEASE PROTEIN"/>
    <property type="match status" value="1"/>
</dbReference>
<evidence type="ECO:0000256" key="5">
    <source>
        <dbReference type="ARBA" id="ARBA00022989"/>
    </source>
</evidence>
<feature type="transmembrane region" description="Helical" evidence="7">
    <location>
        <begin position="70"/>
        <end position="91"/>
    </location>
</feature>
<protein>
    <submittedName>
        <fullName evidence="9">ABC transporter permease</fullName>
    </submittedName>
</protein>
<keyword evidence="5 7" id="KW-1133">Transmembrane helix</keyword>
<dbReference type="OrthoDB" id="9785347at2"/>
<keyword evidence="10" id="KW-1185">Reference proteome</keyword>
<dbReference type="EMBL" id="CP012159">
    <property type="protein sequence ID" value="AKT36990.1"/>
    <property type="molecule type" value="Genomic_DNA"/>
</dbReference>
<keyword evidence="4 7" id="KW-0812">Transmembrane</keyword>
<comment type="subcellular location">
    <subcellularLocation>
        <location evidence="1 7">Cell membrane</location>
        <topology evidence="1 7">Multi-pass membrane protein</topology>
    </subcellularLocation>
</comment>
<evidence type="ECO:0000256" key="7">
    <source>
        <dbReference type="RuleBase" id="RU363032"/>
    </source>
</evidence>
<dbReference type="InterPro" id="IPR000515">
    <property type="entry name" value="MetI-like"/>
</dbReference>
<dbReference type="Proteomes" id="UP000067626">
    <property type="component" value="Chromosome"/>
</dbReference>
<dbReference type="GO" id="GO:0005886">
    <property type="term" value="C:plasma membrane"/>
    <property type="evidence" value="ECO:0007669"/>
    <property type="project" value="UniProtKB-SubCell"/>
</dbReference>
<dbReference type="InterPro" id="IPR035906">
    <property type="entry name" value="MetI-like_sf"/>
</dbReference>
<dbReference type="PROSITE" id="PS50928">
    <property type="entry name" value="ABC_TM1"/>
    <property type="match status" value="1"/>
</dbReference>
<dbReference type="SUPFAM" id="SSF161098">
    <property type="entry name" value="MetI-like"/>
    <property type="match status" value="1"/>
</dbReference>
<organism evidence="9 10">
    <name type="scientific">Chondromyces crocatus</name>
    <dbReference type="NCBI Taxonomy" id="52"/>
    <lineage>
        <taxon>Bacteria</taxon>
        <taxon>Pseudomonadati</taxon>
        <taxon>Myxococcota</taxon>
        <taxon>Polyangia</taxon>
        <taxon>Polyangiales</taxon>
        <taxon>Polyangiaceae</taxon>
        <taxon>Chondromyces</taxon>
    </lineage>
</organism>
<evidence type="ECO:0000313" key="10">
    <source>
        <dbReference type="Proteomes" id="UP000067626"/>
    </source>
</evidence>
<keyword evidence="3" id="KW-1003">Cell membrane</keyword>
<keyword evidence="2 7" id="KW-0813">Transport</keyword>
<feature type="transmembrane region" description="Helical" evidence="7">
    <location>
        <begin position="103"/>
        <end position="123"/>
    </location>
</feature>
<dbReference type="PANTHER" id="PTHR30193:SF37">
    <property type="entry name" value="INNER MEMBRANE ABC TRANSPORTER PERMEASE PROTEIN YCJO"/>
    <property type="match status" value="1"/>
</dbReference>
<feature type="transmembrane region" description="Helical" evidence="7">
    <location>
        <begin position="204"/>
        <end position="224"/>
    </location>
</feature>
<proteinExistence type="inferred from homology"/>
<feature type="domain" description="ABC transmembrane type-1" evidence="8">
    <location>
        <begin position="66"/>
        <end position="277"/>
    </location>
</feature>
<evidence type="ECO:0000256" key="2">
    <source>
        <dbReference type="ARBA" id="ARBA00022448"/>
    </source>
</evidence>
<feature type="transmembrane region" description="Helical" evidence="7">
    <location>
        <begin position="151"/>
        <end position="175"/>
    </location>
</feature>